<dbReference type="Pfam" id="PF00534">
    <property type="entry name" value="Glycos_transf_1"/>
    <property type="match status" value="1"/>
</dbReference>
<dbReference type="Proteomes" id="UP000886069">
    <property type="component" value="Unassembled WGS sequence"/>
</dbReference>
<reference evidence="3" key="1">
    <citation type="journal article" date="2020" name="mSystems">
        <title>Genome- and Community-Level Interaction Insights into Carbon Utilization and Element Cycling Functions of Hydrothermarchaeota in Hydrothermal Sediment.</title>
        <authorList>
            <person name="Zhou Z."/>
            <person name="Liu Y."/>
            <person name="Xu W."/>
            <person name="Pan J."/>
            <person name="Luo Z.H."/>
            <person name="Li M."/>
        </authorList>
    </citation>
    <scope>NUCLEOTIDE SEQUENCE [LARGE SCALE GENOMIC DNA]</scope>
    <source>
        <strain evidence="3">SpSt-1233</strain>
    </source>
</reference>
<gene>
    <name evidence="3" type="ORF">ENO08_05325</name>
</gene>
<organism evidence="3">
    <name type="scientific">Eiseniibacteriota bacterium</name>
    <dbReference type="NCBI Taxonomy" id="2212470"/>
    <lineage>
        <taxon>Bacteria</taxon>
        <taxon>Candidatus Eiseniibacteriota</taxon>
    </lineage>
</organism>
<name>A0A7V2F4I4_UNCEI</name>
<dbReference type="CDD" id="cd03801">
    <property type="entry name" value="GT4_PimA-like"/>
    <property type="match status" value="1"/>
</dbReference>
<dbReference type="AlphaFoldDB" id="A0A7V2F4I4"/>
<feature type="domain" description="Glycosyltransferase subfamily 4-like N-terminal" evidence="2">
    <location>
        <begin position="19"/>
        <end position="169"/>
    </location>
</feature>
<dbReference type="Gene3D" id="3.40.50.2000">
    <property type="entry name" value="Glycogen Phosphorylase B"/>
    <property type="match status" value="2"/>
</dbReference>
<dbReference type="InterPro" id="IPR001296">
    <property type="entry name" value="Glyco_trans_1"/>
</dbReference>
<dbReference type="EMBL" id="DSEC01000377">
    <property type="protein sequence ID" value="HER43861.1"/>
    <property type="molecule type" value="Genomic_DNA"/>
</dbReference>
<dbReference type="SUPFAM" id="SSF53756">
    <property type="entry name" value="UDP-Glycosyltransferase/glycogen phosphorylase"/>
    <property type="match status" value="1"/>
</dbReference>
<evidence type="ECO:0000259" key="2">
    <source>
        <dbReference type="Pfam" id="PF13439"/>
    </source>
</evidence>
<comment type="caution">
    <text evidence="3">The sequence shown here is derived from an EMBL/GenBank/DDBJ whole genome shotgun (WGS) entry which is preliminary data.</text>
</comment>
<accession>A0A7V2F4I4</accession>
<proteinExistence type="predicted"/>
<protein>
    <submittedName>
        <fullName evidence="3">Glycosyltransferase family 1 protein</fullName>
    </submittedName>
</protein>
<sequence>MESDARIRIAYVACAAYTGGAEKYIGLLAGGLDMKRFEPVLVTTGSPGLEPLRTTVARAGARVEDAQGILSLFRVLRRVRPDIVHVNMPGPFDCSYGLPASIARLSGVRRIVTTEHLPMIRPFAKARVIRAVHMSHVSRFITVSEDNRKHLHEKHGAPPEKIRVVLNGITDPGRCAGIRETGTGQIDLLVAGALEERKGHRVILSAMERLPGNIRLLIAGDGPMRGELESLLASGRYGGRVRLLGRVEEMHDLMSRSHIVVVPSLMEATPYVILEAMAAARPVVASGVFGIPEQVEDGVTGILTRPGDDVSLADAILRLASDPEMMRRAGEAGRRRYEERFTLRMSVESTERIYDEVL</sequence>
<dbReference type="InterPro" id="IPR028098">
    <property type="entry name" value="Glyco_trans_4-like_N"/>
</dbReference>
<dbReference type="PANTHER" id="PTHR12526:SF638">
    <property type="entry name" value="SPORE COAT PROTEIN SA"/>
    <property type="match status" value="1"/>
</dbReference>
<evidence type="ECO:0000313" key="3">
    <source>
        <dbReference type="EMBL" id="HER43861.1"/>
    </source>
</evidence>
<dbReference type="GO" id="GO:0016757">
    <property type="term" value="F:glycosyltransferase activity"/>
    <property type="evidence" value="ECO:0007669"/>
    <property type="project" value="InterPro"/>
</dbReference>
<feature type="domain" description="Glycosyl transferase family 1" evidence="1">
    <location>
        <begin position="184"/>
        <end position="336"/>
    </location>
</feature>
<dbReference type="PANTHER" id="PTHR12526">
    <property type="entry name" value="GLYCOSYLTRANSFERASE"/>
    <property type="match status" value="1"/>
</dbReference>
<dbReference type="Pfam" id="PF13439">
    <property type="entry name" value="Glyco_transf_4"/>
    <property type="match status" value="1"/>
</dbReference>
<evidence type="ECO:0000259" key="1">
    <source>
        <dbReference type="Pfam" id="PF00534"/>
    </source>
</evidence>